<dbReference type="CDD" id="cd01614">
    <property type="entry name" value="EutN_CcmL"/>
    <property type="match status" value="1"/>
</dbReference>
<evidence type="ECO:0008006" key="4">
    <source>
        <dbReference type="Google" id="ProtNLM"/>
    </source>
</evidence>
<dbReference type="GO" id="GO:0031469">
    <property type="term" value="C:bacterial microcompartment"/>
    <property type="evidence" value="ECO:0007669"/>
    <property type="project" value="UniProtKB-SubCell"/>
</dbReference>
<dbReference type="SUPFAM" id="SSF159133">
    <property type="entry name" value="EutN/CcmL-like"/>
    <property type="match status" value="1"/>
</dbReference>
<dbReference type="PANTHER" id="PTHR36539:SF2">
    <property type="entry name" value="ETHANOLAMINE UTILIZATION PROTEIN"/>
    <property type="match status" value="1"/>
</dbReference>
<evidence type="ECO:0000256" key="1">
    <source>
        <dbReference type="ARBA" id="ARBA00024322"/>
    </source>
</evidence>
<sequence>MFIGIVEGRAISTIKHRSLIGWKMLVVQPLDLAGEPDGDPVLAIDMLGAGHGTKVIISNDGKGTRDMVGDTNSPARWAVVGLVDHD</sequence>
<evidence type="ECO:0000313" key="3">
    <source>
        <dbReference type="EMBL" id="KKK90980.1"/>
    </source>
</evidence>
<reference evidence="3" key="1">
    <citation type="journal article" date="2015" name="Nature">
        <title>Complex archaea that bridge the gap between prokaryotes and eukaryotes.</title>
        <authorList>
            <person name="Spang A."/>
            <person name="Saw J.H."/>
            <person name="Jorgensen S.L."/>
            <person name="Zaremba-Niedzwiedzka K."/>
            <person name="Martijn J."/>
            <person name="Lind A.E."/>
            <person name="van Eijk R."/>
            <person name="Schleper C."/>
            <person name="Guy L."/>
            <person name="Ettema T.J."/>
        </authorList>
    </citation>
    <scope>NUCLEOTIDE SEQUENCE</scope>
</reference>
<dbReference type="InterPro" id="IPR036677">
    <property type="entry name" value="EutN_CcmL_sf"/>
</dbReference>
<dbReference type="Pfam" id="PF03319">
    <property type="entry name" value="EutN_CcmL"/>
    <property type="match status" value="1"/>
</dbReference>
<organism evidence="3">
    <name type="scientific">marine sediment metagenome</name>
    <dbReference type="NCBI Taxonomy" id="412755"/>
    <lineage>
        <taxon>unclassified sequences</taxon>
        <taxon>metagenomes</taxon>
        <taxon>ecological metagenomes</taxon>
    </lineage>
</organism>
<dbReference type="EMBL" id="LAZR01048856">
    <property type="protein sequence ID" value="KKK90980.1"/>
    <property type="molecule type" value="Genomic_DNA"/>
</dbReference>
<dbReference type="InterPro" id="IPR004992">
    <property type="entry name" value="EutN_CcmL"/>
</dbReference>
<proteinExistence type="predicted"/>
<accession>A0A0F8ZYQ2</accession>
<dbReference type="PANTHER" id="PTHR36539">
    <property type="entry name" value="ETHANOLAMINE UTILIZATION PROTEIN EUTN"/>
    <property type="match status" value="1"/>
</dbReference>
<gene>
    <name evidence="3" type="ORF">LCGC14_2717560</name>
</gene>
<comment type="caution">
    <text evidence="3">The sequence shown here is derived from an EMBL/GenBank/DDBJ whole genome shotgun (WGS) entry which is preliminary data.</text>
</comment>
<dbReference type="AlphaFoldDB" id="A0A0F8ZYQ2"/>
<dbReference type="PROSITE" id="PS51932">
    <property type="entry name" value="BMV"/>
    <property type="match status" value="1"/>
</dbReference>
<protein>
    <recommendedName>
        <fullName evidence="4">Ethanolamine utilization protein EutN/carboxysome structural protein Ccml</fullName>
    </recommendedName>
</protein>
<comment type="subcellular location">
    <subcellularLocation>
        <location evidence="1">Bacterial microcompartment</location>
    </subcellularLocation>
</comment>
<evidence type="ECO:0000256" key="2">
    <source>
        <dbReference type="ARBA" id="ARBA00024446"/>
    </source>
</evidence>
<name>A0A0F8ZYQ2_9ZZZZ</name>
<dbReference type="Gene3D" id="2.40.50.220">
    <property type="entry name" value="EutN/Ccml"/>
    <property type="match status" value="1"/>
</dbReference>
<keyword evidence="2" id="KW-1283">Bacterial microcompartment</keyword>